<protein>
    <submittedName>
        <fullName evidence="1">Uncharacterized protein</fullName>
    </submittedName>
</protein>
<reference evidence="1" key="1">
    <citation type="submission" date="2018-02" db="EMBL/GenBank/DDBJ databases">
        <title>Rhizophora mucronata_Transcriptome.</title>
        <authorList>
            <person name="Meera S.P."/>
            <person name="Sreeshan A."/>
            <person name="Augustine A."/>
        </authorList>
    </citation>
    <scope>NUCLEOTIDE SEQUENCE</scope>
    <source>
        <tissue evidence="1">Leaf</tissue>
    </source>
</reference>
<evidence type="ECO:0000313" key="1">
    <source>
        <dbReference type="EMBL" id="MBW80830.1"/>
    </source>
</evidence>
<sequence>MGRHGDCGIGLKGPRTRATNHQRHCSLFIIMIKEQGTFLHGQITNWWTTENGRIRERTSK</sequence>
<dbReference type="AlphaFoldDB" id="A0A2P2IHX6"/>
<dbReference type="EMBL" id="GGEC01000347">
    <property type="protein sequence ID" value="MBW80830.1"/>
    <property type="molecule type" value="Transcribed_RNA"/>
</dbReference>
<name>A0A2P2IHX6_RHIMU</name>
<proteinExistence type="predicted"/>
<accession>A0A2P2IHX6</accession>
<organism evidence="1">
    <name type="scientific">Rhizophora mucronata</name>
    <name type="common">Asiatic mangrove</name>
    <dbReference type="NCBI Taxonomy" id="61149"/>
    <lineage>
        <taxon>Eukaryota</taxon>
        <taxon>Viridiplantae</taxon>
        <taxon>Streptophyta</taxon>
        <taxon>Embryophyta</taxon>
        <taxon>Tracheophyta</taxon>
        <taxon>Spermatophyta</taxon>
        <taxon>Magnoliopsida</taxon>
        <taxon>eudicotyledons</taxon>
        <taxon>Gunneridae</taxon>
        <taxon>Pentapetalae</taxon>
        <taxon>rosids</taxon>
        <taxon>fabids</taxon>
        <taxon>Malpighiales</taxon>
        <taxon>Rhizophoraceae</taxon>
        <taxon>Rhizophora</taxon>
    </lineage>
</organism>